<dbReference type="InterPro" id="IPR032466">
    <property type="entry name" value="Metal_Hydrolase"/>
</dbReference>
<sequence length="533" mass="56407">MLDLLVCGGTVVDGDGGRPYPADVAIEGDRIVAVEPLPGAAARRRIDARGHLVLPGLIDPHSHSDWSILANPEAQSTIRQGVTTEVVGNCGVTYAPLGPASARQAASTLAAFGYDGPVDWRGFGELLHSVGALGTSQNLAWFVGHSALREAAGVGSGTPTGEQLTTMRGLLAEALDAGALGMSTGLEYGAGRSAGTEELTELAGVLSEYDARYASHIRNRDAALGEAVEEFFTVARAAGGRAQLSHLNVREDTGAAPDAWHRAVERLAAERAAGGDVLADMTPYDEGIGMATGLLPPWLLADGPLEAARMLADPGVRDRLRGDCDRYWRFVHRGGWARVRLLASPATPELEGLAFPEIAERLGGDEWDAYFDLLAAAGPDLAAVQLLGRLFTGEHVAEAVAHPLFCLGVDAFTSRVDGPLAARSRHPLFFAGHVHYLAHHVRDAGTLPVETAVHKMTAMVADHFGLADRGRLRRGAYADVAVVDLVGLRERSTVTAPHAYPHGVPFVVVNGTVVVDDHDHTGVRAGRYLPRLR</sequence>
<dbReference type="GO" id="GO:0016812">
    <property type="term" value="F:hydrolase activity, acting on carbon-nitrogen (but not peptide) bonds, in cyclic amides"/>
    <property type="evidence" value="ECO:0007669"/>
    <property type="project" value="TreeGrafter"/>
</dbReference>
<evidence type="ECO:0000259" key="1">
    <source>
        <dbReference type="Pfam" id="PF07969"/>
    </source>
</evidence>
<dbReference type="PANTHER" id="PTHR11647">
    <property type="entry name" value="HYDRANTOINASE/DIHYDROPYRIMIDINASE FAMILY MEMBER"/>
    <property type="match status" value="1"/>
</dbReference>
<protein>
    <submittedName>
        <fullName evidence="2">N-acyl-D-amino-acid deacylase</fullName>
    </submittedName>
</protein>
<organism evidence="2 3">
    <name type="scientific">Actinopolymorpha singaporensis</name>
    <dbReference type="NCBI Taxonomy" id="117157"/>
    <lineage>
        <taxon>Bacteria</taxon>
        <taxon>Bacillati</taxon>
        <taxon>Actinomycetota</taxon>
        <taxon>Actinomycetes</taxon>
        <taxon>Propionibacteriales</taxon>
        <taxon>Actinopolymorphaceae</taxon>
        <taxon>Actinopolymorpha</taxon>
    </lineage>
</organism>
<gene>
    <name evidence="2" type="ORF">SAMN04489717_2377</name>
</gene>
<dbReference type="Gene3D" id="3.20.20.140">
    <property type="entry name" value="Metal-dependent hydrolases"/>
    <property type="match status" value="2"/>
</dbReference>
<feature type="domain" description="Amidohydrolase 3" evidence="1">
    <location>
        <begin position="435"/>
        <end position="515"/>
    </location>
</feature>
<dbReference type="SUPFAM" id="SSF51556">
    <property type="entry name" value="Metallo-dependent hydrolases"/>
    <property type="match status" value="1"/>
</dbReference>
<dbReference type="AlphaFoldDB" id="A0A1H1RDU1"/>
<dbReference type="STRING" id="117157.SAMN04489717_2377"/>
<dbReference type="EMBL" id="LT629732">
    <property type="protein sequence ID" value="SDS33845.1"/>
    <property type="molecule type" value="Genomic_DNA"/>
</dbReference>
<evidence type="ECO:0000313" key="3">
    <source>
        <dbReference type="Proteomes" id="UP000198983"/>
    </source>
</evidence>
<feature type="domain" description="Amidohydrolase 3" evidence="1">
    <location>
        <begin position="46"/>
        <end position="253"/>
    </location>
</feature>
<dbReference type="Proteomes" id="UP000198983">
    <property type="component" value="Chromosome I"/>
</dbReference>
<reference evidence="2 3" key="1">
    <citation type="submission" date="2016-10" db="EMBL/GenBank/DDBJ databases">
        <authorList>
            <person name="de Groot N.N."/>
        </authorList>
    </citation>
    <scope>NUCLEOTIDE SEQUENCE [LARGE SCALE GENOMIC DNA]</scope>
    <source>
        <strain evidence="2 3">DSM 22024</strain>
    </source>
</reference>
<proteinExistence type="predicted"/>
<dbReference type="InterPro" id="IPR013108">
    <property type="entry name" value="Amidohydro_3"/>
</dbReference>
<accession>A0A1H1RDU1</accession>
<dbReference type="Pfam" id="PF07969">
    <property type="entry name" value="Amidohydro_3"/>
    <property type="match status" value="2"/>
</dbReference>
<keyword evidence="3" id="KW-1185">Reference proteome</keyword>
<dbReference type="OrthoDB" id="9766983at2"/>
<dbReference type="PANTHER" id="PTHR11647:SF1">
    <property type="entry name" value="COLLAPSIN RESPONSE MEDIATOR PROTEIN"/>
    <property type="match status" value="1"/>
</dbReference>
<dbReference type="SUPFAM" id="SSF51338">
    <property type="entry name" value="Composite domain of metallo-dependent hydrolases"/>
    <property type="match status" value="1"/>
</dbReference>
<evidence type="ECO:0000313" key="2">
    <source>
        <dbReference type="EMBL" id="SDS33845.1"/>
    </source>
</evidence>
<dbReference type="RefSeq" id="WP_092653206.1">
    <property type="nucleotide sequence ID" value="NZ_LT629732.1"/>
</dbReference>
<dbReference type="GO" id="GO:0005829">
    <property type="term" value="C:cytosol"/>
    <property type="evidence" value="ECO:0007669"/>
    <property type="project" value="TreeGrafter"/>
</dbReference>
<dbReference type="InterPro" id="IPR011059">
    <property type="entry name" value="Metal-dep_hydrolase_composite"/>
</dbReference>
<name>A0A1H1RDU1_9ACTN</name>
<dbReference type="InterPro" id="IPR050378">
    <property type="entry name" value="Metallo-dep_Hydrolases_sf"/>
</dbReference>